<name>A0A0A9HPA4_ARUDO</name>
<reference evidence="1" key="1">
    <citation type="submission" date="2014-09" db="EMBL/GenBank/DDBJ databases">
        <authorList>
            <person name="Magalhaes I.L.F."/>
            <person name="Oliveira U."/>
            <person name="Santos F.R."/>
            <person name="Vidigal T.H.D.A."/>
            <person name="Brescovit A.D."/>
            <person name="Santos A.J."/>
        </authorList>
    </citation>
    <scope>NUCLEOTIDE SEQUENCE</scope>
    <source>
        <tissue evidence="1">Shoot tissue taken approximately 20 cm above the soil surface</tissue>
    </source>
</reference>
<accession>A0A0A9HPA4</accession>
<proteinExistence type="predicted"/>
<organism evidence="1">
    <name type="scientific">Arundo donax</name>
    <name type="common">Giant reed</name>
    <name type="synonym">Donax arundinaceus</name>
    <dbReference type="NCBI Taxonomy" id="35708"/>
    <lineage>
        <taxon>Eukaryota</taxon>
        <taxon>Viridiplantae</taxon>
        <taxon>Streptophyta</taxon>
        <taxon>Embryophyta</taxon>
        <taxon>Tracheophyta</taxon>
        <taxon>Spermatophyta</taxon>
        <taxon>Magnoliopsida</taxon>
        <taxon>Liliopsida</taxon>
        <taxon>Poales</taxon>
        <taxon>Poaceae</taxon>
        <taxon>PACMAD clade</taxon>
        <taxon>Arundinoideae</taxon>
        <taxon>Arundineae</taxon>
        <taxon>Arundo</taxon>
    </lineage>
</organism>
<reference evidence="1" key="2">
    <citation type="journal article" date="2015" name="Data Brief">
        <title>Shoot transcriptome of the giant reed, Arundo donax.</title>
        <authorList>
            <person name="Barrero R.A."/>
            <person name="Guerrero F.D."/>
            <person name="Moolhuijzen P."/>
            <person name="Goolsby J.A."/>
            <person name="Tidwell J."/>
            <person name="Bellgard S.E."/>
            <person name="Bellgard M.I."/>
        </authorList>
    </citation>
    <scope>NUCLEOTIDE SEQUENCE</scope>
    <source>
        <tissue evidence="1">Shoot tissue taken approximately 20 cm above the soil surface</tissue>
    </source>
</reference>
<sequence length="72" mass="8658">MIYPTFTLYELNQYKSNALLFYVIYDTWNNFSEWPCRMYFRNCHRQANLSATILASCSRHANKARILIPYLP</sequence>
<dbReference type="AlphaFoldDB" id="A0A0A9HPA4"/>
<dbReference type="EMBL" id="GBRH01160257">
    <property type="protein sequence ID" value="JAE37639.1"/>
    <property type="molecule type" value="Transcribed_RNA"/>
</dbReference>
<protein>
    <submittedName>
        <fullName evidence="1">Uncharacterized protein</fullName>
    </submittedName>
</protein>
<evidence type="ECO:0000313" key="1">
    <source>
        <dbReference type="EMBL" id="JAE37639.1"/>
    </source>
</evidence>